<protein>
    <submittedName>
        <fullName evidence="2">Uncharacterized protein</fullName>
    </submittedName>
</protein>
<reference evidence="2 3" key="1">
    <citation type="submission" date="2023-01" db="EMBL/GenBank/DDBJ databases">
        <title>Analysis of 21 Apiospora genomes using comparative genomics revels a genus with tremendous synthesis potential of carbohydrate active enzymes and secondary metabolites.</title>
        <authorList>
            <person name="Sorensen T."/>
        </authorList>
    </citation>
    <scope>NUCLEOTIDE SEQUENCE [LARGE SCALE GENOMIC DNA]</scope>
    <source>
        <strain evidence="2 3">CBS 114990</strain>
    </source>
</reference>
<sequence>MLSPTRDSPDASQNEELLRTAKSLRHRFADDEPIDIDPSLSRRAVSDTKKHKTIEFAPFRASHGNLLPGPKMRDAAVKGYQDFSDLDYTKGPTDGFVRNAVHQSHTGFNDFDYVRAPTDGFSPYTGGAVSNNTGYFQELAGKNDGYNGARIRSAPNHMGFEQQYRQERGYPQDYRPPQPQQPFYRSPEPYRPDERHHVDLRQPNENPRQSYTTRRSRSRSPSPESPLVSELEERYHKLRLALHSKAMNGLEKIEKELTDEVTVSINAIFDPVTQLDQKFRQILVPLSEGETQLSIVSTQDNGEDSQRSHTVQINTLVEDFETEVAQAEIERIGKELLVKSPCDEDSGSPKDGRRNKGTIGMKSKLDGLLAEFNEELECMSRDVVDDMSKYEKVCDPRARTGWFTSLNGETGKVMSMFLAGNL</sequence>
<comment type="caution">
    <text evidence="2">The sequence shown here is derived from an EMBL/GenBank/DDBJ whole genome shotgun (WGS) entry which is preliminary data.</text>
</comment>
<gene>
    <name evidence="2" type="ORF">PG997_003049</name>
</gene>
<feature type="compositionally biased region" description="Polar residues" evidence="1">
    <location>
        <begin position="203"/>
        <end position="213"/>
    </location>
</feature>
<dbReference type="GeneID" id="92040424"/>
<keyword evidence="3" id="KW-1185">Reference proteome</keyword>
<accession>A0ABR1WY50</accession>
<proteinExistence type="predicted"/>
<feature type="compositionally biased region" description="Low complexity" evidence="1">
    <location>
        <begin position="219"/>
        <end position="229"/>
    </location>
</feature>
<name>A0ABR1WY50_9PEZI</name>
<evidence type="ECO:0000313" key="2">
    <source>
        <dbReference type="EMBL" id="KAK8088088.1"/>
    </source>
</evidence>
<evidence type="ECO:0000256" key="1">
    <source>
        <dbReference type="SAM" id="MobiDB-lite"/>
    </source>
</evidence>
<feature type="compositionally biased region" description="Basic and acidic residues" evidence="1">
    <location>
        <begin position="188"/>
        <end position="202"/>
    </location>
</feature>
<dbReference type="EMBL" id="JAQQWN010000004">
    <property type="protein sequence ID" value="KAK8088088.1"/>
    <property type="molecule type" value="Genomic_DNA"/>
</dbReference>
<organism evidence="2 3">
    <name type="scientific">Apiospora hydei</name>
    <dbReference type="NCBI Taxonomy" id="1337664"/>
    <lineage>
        <taxon>Eukaryota</taxon>
        <taxon>Fungi</taxon>
        <taxon>Dikarya</taxon>
        <taxon>Ascomycota</taxon>
        <taxon>Pezizomycotina</taxon>
        <taxon>Sordariomycetes</taxon>
        <taxon>Xylariomycetidae</taxon>
        <taxon>Amphisphaeriales</taxon>
        <taxon>Apiosporaceae</taxon>
        <taxon>Apiospora</taxon>
    </lineage>
</organism>
<evidence type="ECO:0000313" key="3">
    <source>
        <dbReference type="Proteomes" id="UP001433268"/>
    </source>
</evidence>
<feature type="region of interest" description="Disordered" evidence="1">
    <location>
        <begin position="170"/>
        <end position="230"/>
    </location>
</feature>
<dbReference type="Proteomes" id="UP001433268">
    <property type="component" value="Unassembled WGS sequence"/>
</dbReference>
<feature type="region of interest" description="Disordered" evidence="1">
    <location>
        <begin position="340"/>
        <end position="359"/>
    </location>
</feature>
<dbReference type="RefSeq" id="XP_066670982.1">
    <property type="nucleotide sequence ID" value="XM_066807364.1"/>
</dbReference>